<organism evidence="1 2">
    <name type="scientific">Batillaria attramentaria</name>
    <dbReference type="NCBI Taxonomy" id="370345"/>
    <lineage>
        <taxon>Eukaryota</taxon>
        <taxon>Metazoa</taxon>
        <taxon>Spiralia</taxon>
        <taxon>Lophotrochozoa</taxon>
        <taxon>Mollusca</taxon>
        <taxon>Gastropoda</taxon>
        <taxon>Caenogastropoda</taxon>
        <taxon>Sorbeoconcha</taxon>
        <taxon>Cerithioidea</taxon>
        <taxon>Batillariidae</taxon>
        <taxon>Batillaria</taxon>
    </lineage>
</organism>
<sequence length="70" mass="8087">LVNEGCLVQSNIANDQTSSLNAPHLTLSRMKLCRYSFRKSSYNKQALYLHQYSWQAVPVRLFLCQDGRHS</sequence>
<gene>
    <name evidence="1" type="ORF">BaRGS_00022981</name>
</gene>
<dbReference type="Proteomes" id="UP001519460">
    <property type="component" value="Unassembled WGS sequence"/>
</dbReference>
<dbReference type="AlphaFoldDB" id="A0ABD0KFN0"/>
<accession>A0ABD0KFN0</accession>
<evidence type="ECO:0000313" key="1">
    <source>
        <dbReference type="EMBL" id="KAK7485800.1"/>
    </source>
</evidence>
<reference evidence="1 2" key="1">
    <citation type="journal article" date="2023" name="Sci. Data">
        <title>Genome assembly of the Korean intertidal mud-creeper Batillaria attramentaria.</title>
        <authorList>
            <person name="Patra A.K."/>
            <person name="Ho P.T."/>
            <person name="Jun S."/>
            <person name="Lee S.J."/>
            <person name="Kim Y."/>
            <person name="Won Y.J."/>
        </authorList>
    </citation>
    <scope>NUCLEOTIDE SEQUENCE [LARGE SCALE GENOMIC DNA]</scope>
    <source>
        <strain evidence="1">Wonlab-2016</strain>
    </source>
</reference>
<feature type="non-terminal residue" evidence="1">
    <location>
        <position position="1"/>
    </location>
</feature>
<dbReference type="EMBL" id="JACVVK020000189">
    <property type="protein sequence ID" value="KAK7485800.1"/>
    <property type="molecule type" value="Genomic_DNA"/>
</dbReference>
<proteinExistence type="predicted"/>
<name>A0ABD0KFN0_9CAEN</name>
<keyword evidence="2" id="KW-1185">Reference proteome</keyword>
<feature type="non-terminal residue" evidence="1">
    <location>
        <position position="70"/>
    </location>
</feature>
<comment type="caution">
    <text evidence="1">The sequence shown here is derived from an EMBL/GenBank/DDBJ whole genome shotgun (WGS) entry which is preliminary data.</text>
</comment>
<evidence type="ECO:0000313" key="2">
    <source>
        <dbReference type="Proteomes" id="UP001519460"/>
    </source>
</evidence>
<protein>
    <submittedName>
        <fullName evidence="1">Uncharacterized protein</fullName>
    </submittedName>
</protein>